<comment type="caution">
    <text evidence="2">The sequence shown here is derived from an EMBL/GenBank/DDBJ whole genome shotgun (WGS) entry which is preliminary data.</text>
</comment>
<evidence type="ECO:0000313" key="2">
    <source>
        <dbReference type="EMBL" id="NYZ18916.1"/>
    </source>
</evidence>
<keyword evidence="3" id="KW-1185">Reference proteome</keyword>
<dbReference type="InterPro" id="IPR005107">
    <property type="entry name" value="CO_DH_flav_C"/>
</dbReference>
<sequence length="143" mass="15309">MITAIELPPNGFAAHSIYLKTRDRASYPFALVSVAAALEIADGTIREARLPLGGVAHKHWRDPEAEALLVGKPPTAESFRAAAKQFLLDARGCEHNAFTIDLAENAIVRAHGRGYRRERAMIATPCVPDVLYSPGSTTGSAAS</sequence>
<name>A0ABX2T432_9PROT</name>
<evidence type="ECO:0000259" key="1">
    <source>
        <dbReference type="SMART" id="SM01092"/>
    </source>
</evidence>
<dbReference type="Pfam" id="PF03450">
    <property type="entry name" value="CO_deh_flav_C"/>
    <property type="match status" value="1"/>
</dbReference>
<dbReference type="RefSeq" id="WP_180280613.1">
    <property type="nucleotide sequence ID" value="NZ_JABFDB010000001.1"/>
</dbReference>
<dbReference type="InterPro" id="IPR036683">
    <property type="entry name" value="CO_DH_flav_C_dom_sf"/>
</dbReference>
<dbReference type="EMBL" id="JABFDB010000001">
    <property type="protein sequence ID" value="NYZ18916.1"/>
    <property type="molecule type" value="Genomic_DNA"/>
</dbReference>
<protein>
    <recommendedName>
        <fullName evidence="1">CO dehydrogenase flavoprotein C-terminal domain-containing protein</fullName>
    </recommendedName>
</protein>
<dbReference type="SMART" id="SM01092">
    <property type="entry name" value="CO_deh_flav_C"/>
    <property type="match status" value="1"/>
</dbReference>
<evidence type="ECO:0000313" key="3">
    <source>
        <dbReference type="Proteomes" id="UP000584642"/>
    </source>
</evidence>
<dbReference type="InterPro" id="IPR051312">
    <property type="entry name" value="Diverse_Substr_Oxidored"/>
</dbReference>
<feature type="domain" description="CO dehydrogenase flavoprotein C-terminal" evidence="1">
    <location>
        <begin position="16"/>
        <end position="114"/>
    </location>
</feature>
<organism evidence="2 3">
    <name type="scientific">Azospirillum oleiclasticum</name>
    <dbReference type="NCBI Taxonomy" id="2735135"/>
    <lineage>
        <taxon>Bacteria</taxon>
        <taxon>Pseudomonadati</taxon>
        <taxon>Pseudomonadota</taxon>
        <taxon>Alphaproteobacteria</taxon>
        <taxon>Rhodospirillales</taxon>
        <taxon>Azospirillaceae</taxon>
        <taxon>Azospirillum</taxon>
    </lineage>
</organism>
<gene>
    <name evidence="2" type="ORF">HND93_04265</name>
</gene>
<dbReference type="SUPFAM" id="SSF55447">
    <property type="entry name" value="CO dehydrogenase flavoprotein C-terminal domain-like"/>
    <property type="match status" value="1"/>
</dbReference>
<dbReference type="Gene3D" id="3.30.390.50">
    <property type="entry name" value="CO dehydrogenase flavoprotein, C-terminal domain"/>
    <property type="match status" value="1"/>
</dbReference>
<dbReference type="Proteomes" id="UP000584642">
    <property type="component" value="Unassembled WGS sequence"/>
</dbReference>
<reference evidence="2 3" key="1">
    <citation type="submission" date="2020-05" db="EMBL/GenBank/DDBJ databases">
        <title>Azospirillum oleiclasticum sp. nov, a nitrogen-fixing and heavy crude oil-emulsifying bacterium isolated from the crude oil of Yumen Oilfield.</title>
        <authorList>
            <person name="Wu D."/>
            <person name="Cai M."/>
            <person name="Zhang X."/>
        </authorList>
    </citation>
    <scope>NUCLEOTIDE SEQUENCE [LARGE SCALE GENOMIC DNA]</scope>
    <source>
        <strain evidence="2 3">ROY-1-1-2</strain>
    </source>
</reference>
<dbReference type="PANTHER" id="PTHR42659">
    <property type="entry name" value="XANTHINE DEHYDROGENASE SUBUNIT C-RELATED"/>
    <property type="match status" value="1"/>
</dbReference>
<proteinExistence type="predicted"/>
<dbReference type="PANTHER" id="PTHR42659:SF1">
    <property type="entry name" value="OXIDOREDUCTASE"/>
    <property type="match status" value="1"/>
</dbReference>
<accession>A0ABX2T432</accession>